<keyword evidence="13" id="KW-0012">Acyltransferase</keyword>
<accession>A0ABQ6N8K6</accession>
<gene>
    <name evidence="15" type="ORF">TeGR_g13316</name>
</gene>
<evidence type="ECO:0000313" key="16">
    <source>
        <dbReference type="Proteomes" id="UP001165060"/>
    </source>
</evidence>
<evidence type="ECO:0000256" key="9">
    <source>
        <dbReference type="ARBA" id="ARBA00022824"/>
    </source>
</evidence>
<dbReference type="Proteomes" id="UP001165060">
    <property type="component" value="Unassembled WGS sequence"/>
</dbReference>
<evidence type="ECO:0000256" key="13">
    <source>
        <dbReference type="ARBA" id="ARBA00023315"/>
    </source>
</evidence>
<dbReference type="InterPro" id="IPR007130">
    <property type="entry name" value="DAGAT"/>
</dbReference>
<keyword evidence="12 14" id="KW-0472">Membrane</keyword>
<feature type="transmembrane region" description="Helical" evidence="14">
    <location>
        <begin position="116"/>
        <end position="136"/>
    </location>
</feature>
<dbReference type="EC" id="2.3.1.-" evidence="14"/>
<evidence type="ECO:0000256" key="14">
    <source>
        <dbReference type="RuleBase" id="RU367023"/>
    </source>
</evidence>
<dbReference type="EMBL" id="BRYB01006919">
    <property type="protein sequence ID" value="GMI50494.1"/>
    <property type="molecule type" value="Genomic_DNA"/>
</dbReference>
<dbReference type="Pfam" id="PF03982">
    <property type="entry name" value="DAGAT"/>
    <property type="match status" value="1"/>
</dbReference>
<feature type="transmembrane region" description="Helical" evidence="14">
    <location>
        <begin position="23"/>
        <end position="52"/>
    </location>
</feature>
<evidence type="ECO:0000313" key="15">
    <source>
        <dbReference type="EMBL" id="GMI50494.1"/>
    </source>
</evidence>
<evidence type="ECO:0000256" key="11">
    <source>
        <dbReference type="ARBA" id="ARBA00023098"/>
    </source>
</evidence>
<evidence type="ECO:0000256" key="12">
    <source>
        <dbReference type="ARBA" id="ARBA00023136"/>
    </source>
</evidence>
<dbReference type="PANTHER" id="PTHR12317">
    <property type="entry name" value="DIACYLGLYCEROL O-ACYLTRANSFERASE"/>
    <property type="match status" value="1"/>
</dbReference>
<keyword evidence="7 14" id="KW-0812">Transmembrane</keyword>
<comment type="subcellular location">
    <subcellularLocation>
        <location evidence="1 14">Endoplasmic reticulum membrane</location>
        <topology evidence="1 14">Multi-pass membrane protein</topology>
    </subcellularLocation>
</comment>
<evidence type="ECO:0000256" key="8">
    <source>
        <dbReference type="ARBA" id="ARBA00022798"/>
    </source>
</evidence>
<reference evidence="15 16" key="1">
    <citation type="journal article" date="2023" name="Commun. Biol.">
        <title>Genome analysis of Parmales, the sister group of diatoms, reveals the evolutionary specialization of diatoms from phago-mixotrophs to photoautotrophs.</title>
        <authorList>
            <person name="Ban H."/>
            <person name="Sato S."/>
            <person name="Yoshikawa S."/>
            <person name="Yamada K."/>
            <person name="Nakamura Y."/>
            <person name="Ichinomiya M."/>
            <person name="Sato N."/>
            <person name="Blanc-Mathieu R."/>
            <person name="Endo H."/>
            <person name="Kuwata A."/>
            <person name="Ogata H."/>
        </authorList>
    </citation>
    <scope>NUCLEOTIDE SEQUENCE [LARGE SCALE GENOMIC DNA]</scope>
</reference>
<keyword evidence="8" id="KW-0319">Glycerol metabolism</keyword>
<name>A0ABQ6N8K6_9STRA</name>
<dbReference type="PANTHER" id="PTHR12317:SF0">
    <property type="entry name" value="ACYLTRANSFERASE"/>
    <property type="match status" value="1"/>
</dbReference>
<keyword evidence="9 14" id="KW-0256">Endoplasmic reticulum</keyword>
<comment type="similarity">
    <text evidence="4 14">Belongs to the diacylglycerol acyltransferase family.</text>
</comment>
<keyword evidence="11" id="KW-0443">Lipid metabolism</keyword>
<dbReference type="CDD" id="cd07987">
    <property type="entry name" value="LPLAT_MGAT-like"/>
    <property type="match status" value="1"/>
</dbReference>
<keyword evidence="6 14" id="KW-0808">Transferase</keyword>
<keyword evidence="5" id="KW-0444">Lipid biosynthesis</keyword>
<comment type="pathway">
    <text evidence="2">Glycerolipid metabolism; triacylglycerol biosynthesis.</text>
</comment>
<keyword evidence="10 14" id="KW-1133">Transmembrane helix</keyword>
<organism evidence="15 16">
    <name type="scientific">Tetraparma gracilis</name>
    <dbReference type="NCBI Taxonomy" id="2962635"/>
    <lineage>
        <taxon>Eukaryota</taxon>
        <taxon>Sar</taxon>
        <taxon>Stramenopiles</taxon>
        <taxon>Ochrophyta</taxon>
        <taxon>Bolidophyceae</taxon>
        <taxon>Parmales</taxon>
        <taxon>Triparmaceae</taxon>
        <taxon>Tetraparma</taxon>
    </lineage>
</organism>
<comment type="caution">
    <text evidence="15">The sequence shown here is derived from an EMBL/GenBank/DDBJ whole genome shotgun (WGS) entry which is preliminary data.</text>
</comment>
<evidence type="ECO:0000256" key="5">
    <source>
        <dbReference type="ARBA" id="ARBA00022516"/>
    </source>
</evidence>
<evidence type="ECO:0000256" key="6">
    <source>
        <dbReference type="ARBA" id="ARBA00022679"/>
    </source>
</evidence>
<sequence>MAVSVQFTRHSELTPPPSPVGTFLGFLLASGFSLVYLVAPVYIIGCLLSFLYNLLTLTKPSLLTVPFVVSVLLPPIHAPAFVSKLTPLMTYFKYSEIRETSDEDMLRMMEKENKKFILAATPHGVISFTGMCSAVYCIPEFRNIHTAAASAVLQTPILKHVMGIFGLTNASGKNLMKHFKKKGVKGSVVLYVGGIAELFKSSRKEERLYLSARKGFIKMALRNGVDVIPLYLMGNTSVLTVLKWGPLASLSRKLQASITYFWGWGGLPIPRPNKILYVRGRPLGLPKIEEPTDKDVEKWHAHYCAEVTRIFETYRGELDDYAKKEIYID</sequence>
<evidence type="ECO:0000256" key="1">
    <source>
        <dbReference type="ARBA" id="ARBA00004477"/>
    </source>
</evidence>
<evidence type="ECO:0000256" key="3">
    <source>
        <dbReference type="ARBA" id="ARBA00005189"/>
    </source>
</evidence>
<protein>
    <recommendedName>
        <fullName evidence="14">Acyltransferase</fullName>
        <ecNumber evidence="14">2.3.1.-</ecNumber>
    </recommendedName>
</protein>
<evidence type="ECO:0000256" key="7">
    <source>
        <dbReference type="ARBA" id="ARBA00022692"/>
    </source>
</evidence>
<evidence type="ECO:0000256" key="4">
    <source>
        <dbReference type="ARBA" id="ARBA00005420"/>
    </source>
</evidence>
<keyword evidence="16" id="KW-1185">Reference proteome</keyword>
<comment type="pathway">
    <text evidence="3">Lipid metabolism.</text>
</comment>
<evidence type="ECO:0000256" key="2">
    <source>
        <dbReference type="ARBA" id="ARBA00004771"/>
    </source>
</evidence>
<proteinExistence type="inferred from homology"/>
<evidence type="ECO:0000256" key="10">
    <source>
        <dbReference type="ARBA" id="ARBA00022989"/>
    </source>
</evidence>